<evidence type="ECO:0000313" key="14">
    <source>
        <dbReference type="EMBL" id="SFN44789.1"/>
    </source>
</evidence>
<dbReference type="InterPro" id="IPR011867">
    <property type="entry name" value="ModB_ABC"/>
</dbReference>
<dbReference type="NCBIfam" id="TIGR02141">
    <property type="entry name" value="modB_ABC"/>
    <property type="match status" value="1"/>
</dbReference>
<feature type="transmembrane region" description="Helical" evidence="11">
    <location>
        <begin position="12"/>
        <end position="38"/>
    </location>
</feature>
<sequence>MSPISPDEWQALALSLRIGLLSVLVSLPFALGLAWLLSRSRFPGRLLVEALLFLPLTLPPVVTGYALLVLFGRHGWIGEWLAEIGVVFAFRWTGAVLAACVMGFPLLVLSIRVAFDGVDRRLEQAAQTLGASAWRRFVTIVVPLSVRGIVAGSVLAFARAFGEFGATITFVSSIPGETRTLPIAIYELMSLPGGEGGVQRLTLVALAVAFAATLVAALLGGAMWGRGRHD</sequence>
<dbReference type="Proteomes" id="UP000198575">
    <property type="component" value="Unassembled WGS sequence"/>
</dbReference>
<dbReference type="GO" id="GO:0015098">
    <property type="term" value="F:molybdate ion transmembrane transporter activity"/>
    <property type="evidence" value="ECO:0007669"/>
    <property type="project" value="UniProtKB-UniRule"/>
</dbReference>
<evidence type="ECO:0000256" key="4">
    <source>
        <dbReference type="ARBA" id="ARBA00022448"/>
    </source>
</evidence>
<evidence type="ECO:0000256" key="2">
    <source>
        <dbReference type="ARBA" id="ARBA00004429"/>
    </source>
</evidence>
<dbReference type="AlphaFoldDB" id="A0A1I4Z480"/>
<feature type="transmembrane region" description="Helical" evidence="11">
    <location>
        <begin position="50"/>
        <end position="72"/>
    </location>
</feature>
<evidence type="ECO:0000259" key="13">
    <source>
        <dbReference type="PROSITE" id="PS50928"/>
    </source>
</evidence>
<keyword evidence="8 11" id="KW-0812">Transmembrane</keyword>
<keyword evidence="4 11" id="KW-0813">Transport</keyword>
<dbReference type="InterPro" id="IPR000515">
    <property type="entry name" value="MetI-like"/>
</dbReference>
<keyword evidence="6 12" id="KW-0500">Molybdenum</keyword>
<evidence type="ECO:0000256" key="12">
    <source>
        <dbReference type="RuleBase" id="RU365097"/>
    </source>
</evidence>
<evidence type="ECO:0000256" key="7">
    <source>
        <dbReference type="ARBA" id="ARBA00022519"/>
    </source>
</evidence>
<dbReference type="Gene3D" id="1.10.3720.10">
    <property type="entry name" value="MetI-like"/>
    <property type="match status" value="1"/>
</dbReference>
<comment type="similarity">
    <text evidence="3 12">Belongs to the binding-protein-dependent transport system permease family. CysTW subfamily.</text>
</comment>
<dbReference type="PANTHER" id="PTHR30183:SF3">
    <property type="entry name" value="MOLYBDENUM TRANSPORT SYSTEM PERMEASE PROTEIN MODB"/>
    <property type="match status" value="1"/>
</dbReference>
<evidence type="ECO:0000313" key="15">
    <source>
        <dbReference type="Proteomes" id="UP000198575"/>
    </source>
</evidence>
<dbReference type="OrthoDB" id="9790211at2"/>
<keyword evidence="5" id="KW-1003">Cell membrane</keyword>
<gene>
    <name evidence="14" type="ORF">SAMN05216289_12227</name>
</gene>
<dbReference type="FunFam" id="1.10.3720.10:FF:000018">
    <property type="entry name" value="Molybdenum transport system permease"/>
    <property type="match status" value="1"/>
</dbReference>
<dbReference type="PROSITE" id="PS50928">
    <property type="entry name" value="ABC_TM1"/>
    <property type="match status" value="1"/>
</dbReference>
<evidence type="ECO:0000256" key="3">
    <source>
        <dbReference type="ARBA" id="ARBA00007069"/>
    </source>
</evidence>
<feature type="transmembrane region" description="Helical" evidence="11">
    <location>
        <begin position="201"/>
        <end position="224"/>
    </location>
</feature>
<organism evidence="14 15">
    <name type="scientific">Dokdonella immobilis</name>
    <dbReference type="NCBI Taxonomy" id="578942"/>
    <lineage>
        <taxon>Bacteria</taxon>
        <taxon>Pseudomonadati</taxon>
        <taxon>Pseudomonadota</taxon>
        <taxon>Gammaproteobacteria</taxon>
        <taxon>Lysobacterales</taxon>
        <taxon>Rhodanobacteraceae</taxon>
        <taxon>Dokdonella</taxon>
    </lineage>
</organism>
<evidence type="ECO:0000256" key="6">
    <source>
        <dbReference type="ARBA" id="ARBA00022505"/>
    </source>
</evidence>
<accession>A0A1I4Z480</accession>
<evidence type="ECO:0000256" key="9">
    <source>
        <dbReference type="ARBA" id="ARBA00022989"/>
    </source>
</evidence>
<dbReference type="GO" id="GO:0005886">
    <property type="term" value="C:plasma membrane"/>
    <property type="evidence" value="ECO:0007669"/>
    <property type="project" value="UniProtKB-SubCell"/>
</dbReference>
<comment type="function">
    <text evidence="1 12">Part of the binding-protein-dependent transport system for molybdenum; probably responsible for the translocation of the substrate across the membrane.</text>
</comment>
<dbReference type="CDD" id="cd06261">
    <property type="entry name" value="TM_PBP2"/>
    <property type="match status" value="1"/>
</dbReference>
<evidence type="ECO:0000256" key="1">
    <source>
        <dbReference type="ARBA" id="ARBA00002949"/>
    </source>
</evidence>
<feature type="domain" description="ABC transmembrane type-1" evidence="13">
    <location>
        <begin position="12"/>
        <end position="216"/>
    </location>
</feature>
<dbReference type="NCBIfam" id="NF006939">
    <property type="entry name" value="PRK09421.1"/>
    <property type="match status" value="1"/>
</dbReference>
<feature type="transmembrane region" description="Helical" evidence="11">
    <location>
        <begin position="92"/>
        <end position="115"/>
    </location>
</feature>
<evidence type="ECO:0000256" key="8">
    <source>
        <dbReference type="ARBA" id="ARBA00022692"/>
    </source>
</evidence>
<dbReference type="PANTHER" id="PTHR30183">
    <property type="entry name" value="MOLYBDENUM TRANSPORT SYSTEM PERMEASE PROTEIN MODB"/>
    <property type="match status" value="1"/>
</dbReference>
<dbReference type="EMBL" id="FOVF01000022">
    <property type="protein sequence ID" value="SFN44789.1"/>
    <property type="molecule type" value="Genomic_DNA"/>
</dbReference>
<dbReference type="Pfam" id="PF00528">
    <property type="entry name" value="BPD_transp_1"/>
    <property type="match status" value="1"/>
</dbReference>
<keyword evidence="9 11" id="KW-1133">Transmembrane helix</keyword>
<feature type="transmembrane region" description="Helical" evidence="11">
    <location>
        <begin position="136"/>
        <end position="158"/>
    </location>
</feature>
<keyword evidence="10 11" id="KW-0472">Membrane</keyword>
<keyword evidence="7 12" id="KW-0997">Cell inner membrane</keyword>
<evidence type="ECO:0000256" key="11">
    <source>
        <dbReference type="RuleBase" id="RU363032"/>
    </source>
</evidence>
<proteinExistence type="inferred from homology"/>
<protein>
    <recommendedName>
        <fullName evidence="12">Molybdenum transport system permease</fullName>
    </recommendedName>
</protein>
<evidence type="ECO:0000256" key="5">
    <source>
        <dbReference type="ARBA" id="ARBA00022475"/>
    </source>
</evidence>
<dbReference type="RefSeq" id="WP_092408997.1">
    <property type="nucleotide sequence ID" value="NZ_FOVF01000022.1"/>
</dbReference>
<evidence type="ECO:0000256" key="10">
    <source>
        <dbReference type="ARBA" id="ARBA00023136"/>
    </source>
</evidence>
<dbReference type="InterPro" id="IPR035906">
    <property type="entry name" value="MetI-like_sf"/>
</dbReference>
<dbReference type="SUPFAM" id="SSF161098">
    <property type="entry name" value="MetI-like"/>
    <property type="match status" value="1"/>
</dbReference>
<name>A0A1I4Z480_9GAMM</name>
<reference evidence="14 15" key="1">
    <citation type="submission" date="2016-10" db="EMBL/GenBank/DDBJ databases">
        <authorList>
            <person name="de Groot N.N."/>
        </authorList>
    </citation>
    <scope>NUCLEOTIDE SEQUENCE [LARGE SCALE GENOMIC DNA]</scope>
    <source>
        <strain evidence="14 15">CGMCC 1.7659</strain>
    </source>
</reference>
<keyword evidence="15" id="KW-1185">Reference proteome</keyword>
<dbReference type="STRING" id="578942.SAMN05216289_12227"/>
<comment type="subcellular location">
    <subcellularLocation>
        <location evidence="2 12">Cell inner membrane</location>
        <topology evidence="2 12">Multi-pass membrane protein</topology>
    </subcellularLocation>
    <subcellularLocation>
        <location evidence="11">Cell membrane</location>
        <topology evidence="11">Multi-pass membrane protein</topology>
    </subcellularLocation>
</comment>